<dbReference type="Gene3D" id="1.10.287.3980">
    <property type="match status" value="1"/>
</dbReference>
<comment type="similarity">
    <text evidence="1">Belongs to the bacterial ribosomal protein bL34 family.</text>
</comment>
<evidence type="ECO:0000256" key="2">
    <source>
        <dbReference type="ARBA" id="ARBA00022980"/>
    </source>
</evidence>
<sequence length="84" mass="9874">MIGKLISSAYQALPRLMSIGQASSSMIINPWSLTLSRSRSRYHFPHPNERRRIKRHGWETRMSTPNGRRILMRRIVKGKYILSH</sequence>
<keyword evidence="2" id="KW-0689">Ribosomal protein</keyword>
<dbReference type="PANTHER" id="PTHR14503">
    <property type="entry name" value="MITOCHONDRIAL RIBOSOMAL PROTEIN 34 FAMILY MEMBER"/>
    <property type="match status" value="1"/>
</dbReference>
<name>A0ABP1P3N1_XYLVO</name>
<organism evidence="6 7">
    <name type="scientific">Xylocopa violacea</name>
    <name type="common">Violet carpenter bee</name>
    <name type="synonym">Apis violacea</name>
    <dbReference type="NCBI Taxonomy" id="135666"/>
    <lineage>
        <taxon>Eukaryota</taxon>
        <taxon>Metazoa</taxon>
        <taxon>Ecdysozoa</taxon>
        <taxon>Arthropoda</taxon>
        <taxon>Hexapoda</taxon>
        <taxon>Insecta</taxon>
        <taxon>Pterygota</taxon>
        <taxon>Neoptera</taxon>
        <taxon>Endopterygota</taxon>
        <taxon>Hymenoptera</taxon>
        <taxon>Apocrita</taxon>
        <taxon>Aculeata</taxon>
        <taxon>Apoidea</taxon>
        <taxon>Anthophila</taxon>
        <taxon>Apidae</taxon>
        <taxon>Xylocopa</taxon>
        <taxon>Xylocopa</taxon>
    </lineage>
</organism>
<evidence type="ECO:0000256" key="5">
    <source>
        <dbReference type="ARBA" id="ARBA00035434"/>
    </source>
</evidence>
<evidence type="ECO:0000313" key="6">
    <source>
        <dbReference type="EMBL" id="CAL7946398.1"/>
    </source>
</evidence>
<evidence type="ECO:0000256" key="3">
    <source>
        <dbReference type="ARBA" id="ARBA00023274"/>
    </source>
</evidence>
<evidence type="ECO:0000313" key="7">
    <source>
        <dbReference type="Proteomes" id="UP001642520"/>
    </source>
</evidence>
<dbReference type="Pfam" id="PF00468">
    <property type="entry name" value="Ribosomal_L34"/>
    <property type="match status" value="1"/>
</dbReference>
<evidence type="ECO:0000256" key="1">
    <source>
        <dbReference type="ARBA" id="ARBA00010111"/>
    </source>
</evidence>
<gene>
    <name evidence="6" type="ORF">XYLVIOL_LOCUS7756</name>
</gene>
<comment type="caution">
    <text evidence="6">The sequence shown here is derived from an EMBL/GenBank/DDBJ whole genome shotgun (WGS) entry which is preliminary data.</text>
</comment>
<dbReference type="PANTHER" id="PTHR14503:SF4">
    <property type="entry name" value="LARGE RIBOSOMAL SUBUNIT PROTEIN BL34M"/>
    <property type="match status" value="1"/>
</dbReference>
<reference evidence="6 7" key="1">
    <citation type="submission" date="2024-08" db="EMBL/GenBank/DDBJ databases">
        <authorList>
            <person name="Will J Nash"/>
            <person name="Angela Man"/>
            <person name="Seanna McTaggart"/>
            <person name="Kendall Baker"/>
            <person name="Tom Barker"/>
            <person name="Leah Catchpole"/>
            <person name="Alex Durrant"/>
            <person name="Karim Gharbi"/>
            <person name="Naomi Irish"/>
            <person name="Gemy Kaithakottil"/>
            <person name="Debby Ku"/>
            <person name="Aaliyah Providence"/>
            <person name="Felix Shaw"/>
            <person name="David Swarbreck"/>
            <person name="Chris Watkins"/>
            <person name="Ann M. McCartney"/>
            <person name="Giulio Formenti"/>
            <person name="Alice Mouton"/>
            <person name="Noel Vella"/>
            <person name="Bjorn M von Reumont"/>
            <person name="Adriana Vella"/>
            <person name="Wilfried Haerty"/>
        </authorList>
    </citation>
    <scope>NUCLEOTIDE SEQUENCE [LARGE SCALE GENOMIC DNA]</scope>
</reference>
<protein>
    <recommendedName>
        <fullName evidence="4">Large ribosomal subunit protein bL34m</fullName>
    </recommendedName>
    <alternativeName>
        <fullName evidence="5">39S ribosomal protein L34, mitochondrial</fullName>
    </alternativeName>
</protein>
<keyword evidence="7" id="KW-1185">Reference proteome</keyword>
<dbReference type="Proteomes" id="UP001642520">
    <property type="component" value="Unassembled WGS sequence"/>
</dbReference>
<dbReference type="EMBL" id="CAXAJV020001294">
    <property type="protein sequence ID" value="CAL7946398.1"/>
    <property type="molecule type" value="Genomic_DNA"/>
</dbReference>
<dbReference type="InterPro" id="IPR000271">
    <property type="entry name" value="Ribosomal_bL34"/>
</dbReference>
<accession>A0ABP1P3N1</accession>
<keyword evidence="3" id="KW-0687">Ribonucleoprotein</keyword>
<evidence type="ECO:0000256" key="4">
    <source>
        <dbReference type="ARBA" id="ARBA00035274"/>
    </source>
</evidence>
<proteinExistence type="inferred from homology"/>